<dbReference type="Pfam" id="PF04892">
    <property type="entry name" value="VanZ"/>
    <property type="match status" value="1"/>
</dbReference>
<protein>
    <recommendedName>
        <fullName evidence="2">VanZ-like domain-containing protein</fullName>
    </recommendedName>
</protein>
<accession>A0A1B1Z8J7</accession>
<gene>
    <name evidence="3" type="ORF">ABE41_017370</name>
</gene>
<keyword evidence="1" id="KW-0472">Membrane</keyword>
<proteinExistence type="predicted"/>
<feature type="transmembrane region" description="Helical" evidence="1">
    <location>
        <begin position="98"/>
        <end position="118"/>
    </location>
</feature>
<feature type="domain" description="VanZ-like" evidence="2">
    <location>
        <begin position="9"/>
        <end position="155"/>
    </location>
</feature>
<keyword evidence="1" id="KW-1133">Transmembrane helix</keyword>
<dbReference type="NCBIfam" id="NF037970">
    <property type="entry name" value="vanZ_1"/>
    <property type="match status" value="1"/>
</dbReference>
<dbReference type="InterPro" id="IPR006976">
    <property type="entry name" value="VanZ-like"/>
</dbReference>
<dbReference type="OrthoDB" id="291892at2"/>
<sequence length="170" mass="19431">MRLYKVYHWIPVLLIIIGVFYSSSQPYQKQDIRPEISKYVNLEKVEKNYQDVKINYAGSEVSVEKKGAANFIEFFIRKGAHFTVFFALGFFAFRALRIYGSTTIKSAVLAFLLVAGYAAFDETHQNFTENRTPHVEDVVIDIAGGITAIALASFIYRNRPVKKKTSFRNV</sequence>
<dbReference type="KEGG" id="far:ABE41_017370"/>
<dbReference type="InterPro" id="IPR016747">
    <property type="entry name" value="Phosphotransbutyrylase"/>
</dbReference>
<evidence type="ECO:0000256" key="1">
    <source>
        <dbReference type="SAM" id="Phobius"/>
    </source>
</evidence>
<feature type="transmembrane region" description="Helical" evidence="1">
    <location>
        <begin position="138"/>
        <end position="156"/>
    </location>
</feature>
<evidence type="ECO:0000313" key="4">
    <source>
        <dbReference type="Proteomes" id="UP000077412"/>
    </source>
</evidence>
<reference evidence="3 4" key="1">
    <citation type="submission" date="2016-08" db="EMBL/GenBank/DDBJ databases">
        <title>Complete genome sequence of Fictibacillus arsenicus G25-54, a strain with toxicity to nematodes and a potential arsenic-resistance activity.</title>
        <authorList>
            <person name="Zheng Z."/>
        </authorList>
    </citation>
    <scope>NUCLEOTIDE SEQUENCE [LARGE SCALE GENOMIC DNA]</scope>
    <source>
        <strain evidence="3 4">G25-54</strain>
    </source>
</reference>
<keyword evidence="1" id="KW-0812">Transmembrane</keyword>
<dbReference type="STRING" id="255247.ABE41_017370"/>
<dbReference type="RefSeq" id="WP_066293095.1">
    <property type="nucleotide sequence ID" value="NZ_CP016761.1"/>
</dbReference>
<organism evidence="3 4">
    <name type="scientific">Fictibacillus arsenicus</name>
    <dbReference type="NCBI Taxonomy" id="255247"/>
    <lineage>
        <taxon>Bacteria</taxon>
        <taxon>Bacillati</taxon>
        <taxon>Bacillota</taxon>
        <taxon>Bacilli</taxon>
        <taxon>Bacillales</taxon>
        <taxon>Fictibacillaceae</taxon>
        <taxon>Fictibacillus</taxon>
    </lineage>
</organism>
<evidence type="ECO:0000259" key="2">
    <source>
        <dbReference type="Pfam" id="PF04892"/>
    </source>
</evidence>
<dbReference type="PIRSF" id="PIRSF019083">
    <property type="entry name" value="UCP019083_VanZ"/>
    <property type="match status" value="1"/>
</dbReference>
<dbReference type="EMBL" id="CP016761">
    <property type="protein sequence ID" value="ANX13783.1"/>
    <property type="molecule type" value="Genomic_DNA"/>
</dbReference>
<keyword evidence="4" id="KW-1185">Reference proteome</keyword>
<name>A0A1B1Z8J7_9BACL</name>
<dbReference type="Proteomes" id="UP000077412">
    <property type="component" value="Chromosome"/>
</dbReference>
<dbReference type="AlphaFoldDB" id="A0A1B1Z8J7"/>
<evidence type="ECO:0000313" key="3">
    <source>
        <dbReference type="EMBL" id="ANX13783.1"/>
    </source>
</evidence>
<feature type="transmembrane region" description="Helical" evidence="1">
    <location>
        <begin position="6"/>
        <end position="23"/>
    </location>
</feature>